<sequence length="89" mass="10078">MLQTITTADARNNFANLLGEVYYGGKKYLIQKLGKPFAVLLNVEEYQKLEELRGSLFKEISVNRNKNKNISAREVEADVEEAVTAVRSK</sequence>
<proteinExistence type="inferred from homology"/>
<dbReference type="InterPro" id="IPR006442">
    <property type="entry name" value="Antitoxin_Phd/YefM"/>
</dbReference>
<dbReference type="Proteomes" id="UP000231371">
    <property type="component" value="Unassembled WGS sequence"/>
</dbReference>
<evidence type="ECO:0000256" key="2">
    <source>
        <dbReference type="RuleBase" id="RU362080"/>
    </source>
</evidence>
<gene>
    <name evidence="3" type="ORF">COV89_00385</name>
</gene>
<dbReference type="Pfam" id="PF02604">
    <property type="entry name" value="PhdYeFM_antitox"/>
    <property type="match status" value="1"/>
</dbReference>
<dbReference type="SUPFAM" id="SSF143120">
    <property type="entry name" value="YefM-like"/>
    <property type="match status" value="1"/>
</dbReference>
<dbReference type="NCBIfam" id="TIGR01552">
    <property type="entry name" value="phd_fam"/>
    <property type="match status" value="1"/>
</dbReference>
<evidence type="ECO:0000313" key="3">
    <source>
        <dbReference type="EMBL" id="PIQ70454.1"/>
    </source>
</evidence>
<dbReference type="Gene3D" id="3.40.1620.10">
    <property type="entry name" value="YefM-like domain"/>
    <property type="match status" value="1"/>
</dbReference>
<organism evidence="3 4">
    <name type="scientific">Candidatus Shapirobacteria bacterium CG11_big_fil_rev_8_21_14_0_20_40_12</name>
    <dbReference type="NCBI Taxonomy" id="1974889"/>
    <lineage>
        <taxon>Bacteria</taxon>
        <taxon>Candidatus Shapironibacteriota</taxon>
    </lineage>
</organism>
<dbReference type="AlphaFoldDB" id="A0A2H0KJ88"/>
<accession>A0A2H0KJ88</accession>
<dbReference type="EMBL" id="PCVI01000007">
    <property type="protein sequence ID" value="PIQ70454.1"/>
    <property type="molecule type" value="Genomic_DNA"/>
</dbReference>
<protein>
    <recommendedName>
        <fullName evidence="2">Antitoxin</fullName>
    </recommendedName>
</protein>
<comment type="function">
    <text evidence="2">Antitoxin component of a type II toxin-antitoxin (TA) system.</text>
</comment>
<comment type="caution">
    <text evidence="3">The sequence shown here is derived from an EMBL/GenBank/DDBJ whole genome shotgun (WGS) entry which is preliminary data.</text>
</comment>
<evidence type="ECO:0000313" key="4">
    <source>
        <dbReference type="Proteomes" id="UP000231371"/>
    </source>
</evidence>
<comment type="similarity">
    <text evidence="1 2">Belongs to the phD/YefM antitoxin family.</text>
</comment>
<reference evidence="3 4" key="1">
    <citation type="submission" date="2017-09" db="EMBL/GenBank/DDBJ databases">
        <title>Depth-based differentiation of microbial function through sediment-hosted aquifers and enrichment of novel symbionts in the deep terrestrial subsurface.</title>
        <authorList>
            <person name="Probst A.J."/>
            <person name="Ladd B."/>
            <person name="Jarett J.K."/>
            <person name="Geller-Mcgrath D.E."/>
            <person name="Sieber C.M."/>
            <person name="Emerson J.B."/>
            <person name="Anantharaman K."/>
            <person name="Thomas B.C."/>
            <person name="Malmstrom R."/>
            <person name="Stieglmeier M."/>
            <person name="Klingl A."/>
            <person name="Woyke T."/>
            <person name="Ryan C.M."/>
            <person name="Banfield J.F."/>
        </authorList>
    </citation>
    <scope>NUCLEOTIDE SEQUENCE [LARGE SCALE GENOMIC DNA]</scope>
    <source>
        <strain evidence="3">CG11_big_fil_rev_8_21_14_0_20_40_12</strain>
    </source>
</reference>
<name>A0A2H0KJ88_9BACT</name>
<dbReference type="InterPro" id="IPR036165">
    <property type="entry name" value="YefM-like_sf"/>
</dbReference>
<evidence type="ECO:0000256" key="1">
    <source>
        <dbReference type="ARBA" id="ARBA00009981"/>
    </source>
</evidence>